<accession>A0ACC2WBI5</accession>
<dbReference type="Proteomes" id="UP001227268">
    <property type="component" value="Unassembled WGS sequence"/>
</dbReference>
<dbReference type="EMBL" id="JASBWT010000001">
    <property type="protein sequence ID" value="KAJ9109104.1"/>
    <property type="molecule type" value="Genomic_DNA"/>
</dbReference>
<name>A0ACC2WBI5_9TREE</name>
<evidence type="ECO:0000313" key="1">
    <source>
        <dbReference type="EMBL" id="KAJ9109104.1"/>
    </source>
</evidence>
<evidence type="ECO:0000313" key="2">
    <source>
        <dbReference type="Proteomes" id="UP001227268"/>
    </source>
</evidence>
<protein>
    <submittedName>
        <fullName evidence="1">Uncharacterized protein</fullName>
    </submittedName>
</protein>
<comment type="caution">
    <text evidence="1">The sequence shown here is derived from an EMBL/GenBank/DDBJ whole genome shotgun (WGS) entry which is preliminary data.</text>
</comment>
<gene>
    <name evidence="1" type="ORF">QFC21_000432</name>
</gene>
<keyword evidence="2" id="KW-1185">Reference proteome</keyword>
<organism evidence="1 2">
    <name type="scientific">Naganishia friedmannii</name>
    <dbReference type="NCBI Taxonomy" id="89922"/>
    <lineage>
        <taxon>Eukaryota</taxon>
        <taxon>Fungi</taxon>
        <taxon>Dikarya</taxon>
        <taxon>Basidiomycota</taxon>
        <taxon>Agaricomycotina</taxon>
        <taxon>Tremellomycetes</taxon>
        <taxon>Filobasidiales</taxon>
        <taxon>Filobasidiaceae</taxon>
        <taxon>Naganishia</taxon>
    </lineage>
</organism>
<reference evidence="1" key="1">
    <citation type="submission" date="2023-04" db="EMBL/GenBank/DDBJ databases">
        <title>Draft Genome sequencing of Naganishia species isolated from polar environments using Oxford Nanopore Technology.</title>
        <authorList>
            <person name="Leo P."/>
            <person name="Venkateswaran K."/>
        </authorList>
    </citation>
    <scope>NUCLEOTIDE SEQUENCE</scope>
    <source>
        <strain evidence="1">MNA-CCFEE 5423</strain>
    </source>
</reference>
<sequence>MPITAGQILAHLHSTEPSKMLQLVLSPVDVPDQHSPENGYFPFVLGESCGASSVASTASRKTLRNGQLLIASLTTFSKYFHPVHGLYRSHGEIDFDLVPDDGLPTISPEEVEWLIIDLRFVVADEEWTSVDQQVSPRIQTRTLPNVETHSVPVTSKSIIFNNCFKLSLIGAEFVEATLNDARAKALVELVFDRLDPRGIMEVEWLTAEDQDASGLSLNSHLVHPAIIEAGKRWSKAPDVNPLAARQSNEEDEDMSSPIGIRGEDIGLRCLRVQGGFPMPNTVSDSATPFAWKPDFSFAFKDWIKGGVECLIWSFKGEYSVTCTLGIFQHLLKYFAEYFATLDSSLPCALLLLQDLNPTVVRQLQGQDATAMRRSGADNLDPELKTALSDVVFLESDTTEAGAQVIERLWDDGTAVDEDCGRTRALRRLKADIAANDRAYRRLESKANTITVNPAPKLFTLGPPSHTKVRDNGVSPVTTMFLCSSASSRSQSYGSTHQQQSSNSTSTASLSTLGDVSDETALLPRIRPVGVFEHDDSPPKSSELRTKPLPPTEELQSRYHGVL</sequence>
<proteinExistence type="predicted"/>